<feature type="domain" description="Kinesin motor" evidence="10">
    <location>
        <begin position="56"/>
        <end position="484"/>
    </location>
</feature>
<dbReference type="SUPFAM" id="SSF52540">
    <property type="entry name" value="P-loop containing nucleoside triphosphate hydrolases"/>
    <property type="match status" value="1"/>
</dbReference>
<dbReference type="GO" id="GO:0007018">
    <property type="term" value="P:microtubule-based movement"/>
    <property type="evidence" value="ECO:0007669"/>
    <property type="project" value="InterPro"/>
</dbReference>
<dbReference type="InterPro" id="IPR019821">
    <property type="entry name" value="Kinesin_motor_CS"/>
</dbReference>
<dbReference type="GO" id="GO:0007052">
    <property type="term" value="P:mitotic spindle organization"/>
    <property type="evidence" value="ECO:0007669"/>
    <property type="project" value="TreeGrafter"/>
</dbReference>
<dbReference type="AlphaFoldDB" id="A0A2V3IHD7"/>
<evidence type="ECO:0000256" key="7">
    <source>
        <dbReference type="RuleBase" id="RU000394"/>
    </source>
</evidence>
<dbReference type="EMBL" id="NBIV01000216">
    <property type="protein sequence ID" value="PXF41448.1"/>
    <property type="molecule type" value="Genomic_DNA"/>
</dbReference>
<dbReference type="PROSITE" id="PS50067">
    <property type="entry name" value="KINESIN_MOTOR_2"/>
    <property type="match status" value="1"/>
</dbReference>
<evidence type="ECO:0000256" key="5">
    <source>
        <dbReference type="ARBA" id="ARBA00023054"/>
    </source>
</evidence>
<evidence type="ECO:0000256" key="6">
    <source>
        <dbReference type="PROSITE-ProRule" id="PRU00283"/>
    </source>
</evidence>
<gene>
    <name evidence="11" type="ORF">BWQ96_08829</name>
</gene>
<dbReference type="Gene3D" id="3.40.850.10">
    <property type="entry name" value="Kinesin motor domain"/>
    <property type="match status" value="1"/>
</dbReference>
<reference evidence="11 12" key="1">
    <citation type="journal article" date="2018" name="Mol. Biol. Evol.">
        <title>Analysis of the draft genome of the red seaweed Gracilariopsis chorda provides insights into genome size evolution in Rhodophyta.</title>
        <authorList>
            <person name="Lee J."/>
            <person name="Yang E.C."/>
            <person name="Graf L."/>
            <person name="Yang J.H."/>
            <person name="Qiu H."/>
            <person name="Zel Zion U."/>
            <person name="Chan C.X."/>
            <person name="Stephens T.G."/>
            <person name="Weber A.P.M."/>
            <person name="Boo G.H."/>
            <person name="Boo S.M."/>
            <person name="Kim K.M."/>
            <person name="Shin Y."/>
            <person name="Jung M."/>
            <person name="Lee S.J."/>
            <person name="Yim H.S."/>
            <person name="Lee J.H."/>
            <person name="Bhattacharya D."/>
            <person name="Yoon H.S."/>
        </authorList>
    </citation>
    <scope>NUCLEOTIDE SEQUENCE [LARGE SCALE GENOMIC DNA]</scope>
    <source>
        <strain evidence="11 12">SKKU-2015</strain>
        <tissue evidence="11">Whole body</tissue>
    </source>
</reference>
<feature type="coiled-coil region" evidence="8">
    <location>
        <begin position="632"/>
        <end position="690"/>
    </location>
</feature>
<dbReference type="PRINTS" id="PR00380">
    <property type="entry name" value="KINESINHEAVY"/>
</dbReference>
<feature type="compositionally biased region" description="Polar residues" evidence="9">
    <location>
        <begin position="516"/>
        <end position="534"/>
    </location>
</feature>
<comment type="similarity">
    <text evidence="6 7">Belongs to the TRAFAC class myosin-kinesin ATPase superfamily. Kinesin family.</text>
</comment>
<evidence type="ECO:0000313" key="11">
    <source>
        <dbReference type="EMBL" id="PXF41448.1"/>
    </source>
</evidence>
<protein>
    <recommendedName>
        <fullName evidence="7">Kinesin-like protein</fullName>
    </recommendedName>
</protein>
<evidence type="ECO:0000313" key="12">
    <source>
        <dbReference type="Proteomes" id="UP000247409"/>
    </source>
</evidence>
<keyword evidence="6 7" id="KW-0505">Motor protein</keyword>
<proteinExistence type="inferred from homology"/>
<dbReference type="GO" id="GO:0005737">
    <property type="term" value="C:cytoplasm"/>
    <property type="evidence" value="ECO:0007669"/>
    <property type="project" value="UniProtKB-SubCell"/>
</dbReference>
<keyword evidence="7" id="KW-0493">Microtubule</keyword>
<dbReference type="GO" id="GO:0005874">
    <property type="term" value="C:microtubule"/>
    <property type="evidence" value="ECO:0007669"/>
    <property type="project" value="UniProtKB-KW"/>
</dbReference>
<dbReference type="SMART" id="SM00129">
    <property type="entry name" value="KISc"/>
    <property type="match status" value="1"/>
</dbReference>
<dbReference type="GO" id="GO:0005875">
    <property type="term" value="C:microtubule associated complex"/>
    <property type="evidence" value="ECO:0007669"/>
    <property type="project" value="TreeGrafter"/>
</dbReference>
<evidence type="ECO:0000256" key="3">
    <source>
        <dbReference type="ARBA" id="ARBA00022741"/>
    </source>
</evidence>
<dbReference type="InterPro" id="IPR001752">
    <property type="entry name" value="Kinesin_motor_dom"/>
</dbReference>
<dbReference type="Proteomes" id="UP000247409">
    <property type="component" value="Unassembled WGS sequence"/>
</dbReference>
<feature type="compositionally biased region" description="Polar residues" evidence="9">
    <location>
        <begin position="542"/>
        <end position="555"/>
    </location>
</feature>
<accession>A0A2V3IHD7</accession>
<keyword evidence="2" id="KW-0963">Cytoplasm</keyword>
<dbReference type="STRING" id="448386.A0A2V3IHD7"/>
<dbReference type="InterPro" id="IPR027640">
    <property type="entry name" value="Kinesin-like_fam"/>
</dbReference>
<dbReference type="GO" id="GO:0051231">
    <property type="term" value="P:spindle elongation"/>
    <property type="evidence" value="ECO:0007669"/>
    <property type="project" value="TreeGrafter"/>
</dbReference>
<dbReference type="GO" id="GO:0008017">
    <property type="term" value="F:microtubule binding"/>
    <property type="evidence" value="ECO:0007669"/>
    <property type="project" value="InterPro"/>
</dbReference>
<name>A0A2V3IHD7_9FLOR</name>
<evidence type="ECO:0000256" key="8">
    <source>
        <dbReference type="SAM" id="Coils"/>
    </source>
</evidence>
<feature type="region of interest" description="Disordered" evidence="9">
    <location>
        <begin position="203"/>
        <end position="227"/>
    </location>
</feature>
<keyword evidence="5 8" id="KW-0175">Coiled coil</keyword>
<keyword evidence="12" id="KW-1185">Reference proteome</keyword>
<dbReference type="PROSITE" id="PS00411">
    <property type="entry name" value="KINESIN_MOTOR_1"/>
    <property type="match status" value="1"/>
</dbReference>
<dbReference type="GO" id="GO:0005524">
    <property type="term" value="F:ATP binding"/>
    <property type="evidence" value="ECO:0007669"/>
    <property type="project" value="UniProtKB-UniRule"/>
</dbReference>
<comment type="caution">
    <text evidence="11">The sequence shown here is derived from an EMBL/GenBank/DDBJ whole genome shotgun (WGS) entry which is preliminary data.</text>
</comment>
<feature type="compositionally biased region" description="Acidic residues" evidence="9">
    <location>
        <begin position="721"/>
        <end position="752"/>
    </location>
</feature>
<keyword evidence="3 6" id="KW-0547">Nucleotide-binding</keyword>
<feature type="compositionally biased region" description="Polar residues" evidence="9">
    <location>
        <begin position="706"/>
        <end position="718"/>
    </location>
</feature>
<dbReference type="Pfam" id="PF00225">
    <property type="entry name" value="Kinesin"/>
    <property type="match status" value="1"/>
</dbReference>
<organism evidence="11 12">
    <name type="scientific">Gracilariopsis chorda</name>
    <dbReference type="NCBI Taxonomy" id="448386"/>
    <lineage>
        <taxon>Eukaryota</taxon>
        <taxon>Rhodophyta</taxon>
        <taxon>Florideophyceae</taxon>
        <taxon>Rhodymeniophycidae</taxon>
        <taxon>Gracilariales</taxon>
        <taxon>Gracilariaceae</taxon>
        <taxon>Gracilariopsis</taxon>
    </lineage>
</organism>
<dbReference type="InterPro" id="IPR036961">
    <property type="entry name" value="Kinesin_motor_dom_sf"/>
</dbReference>
<dbReference type="PANTHER" id="PTHR47969">
    <property type="entry name" value="CHROMOSOME-ASSOCIATED KINESIN KIF4A-RELATED"/>
    <property type="match status" value="1"/>
</dbReference>
<evidence type="ECO:0000256" key="9">
    <source>
        <dbReference type="SAM" id="MobiDB-lite"/>
    </source>
</evidence>
<feature type="binding site" evidence="6">
    <location>
        <begin position="148"/>
        <end position="155"/>
    </location>
    <ligand>
        <name>ATP</name>
        <dbReference type="ChEBI" id="CHEBI:30616"/>
    </ligand>
</feature>
<keyword evidence="4 6" id="KW-0067">ATP-binding</keyword>
<dbReference type="OrthoDB" id="123929at2759"/>
<sequence>MLASTSPSAHPLDPRDLGSVVRSLSFAPTPAPPPNKTNQSAITVAPDEPPEPESGAIRVVLRVRPLRECEKNQPTCIVPSKRGTGLFRIRPTVPNNHARSIKNAGYAAYRFEHVFDEHADQERIFETTALPLVQSLFQGDNAVVFAYGVTCSGKTWTIQGDNQHPGILPRALDVIVNSIAMAKGQGLMQDSQLSEDVALLTERDAKRRRRRGRPRPPVQPRKVHDSNYIPVDPNVDYQIFASYIEVYQERCYDLFESNTTSIDDSYNEVKQESFPYSTASNVSRIATKRQKSKRTVLKLKTNTNGEVYADGQSEVQIHSRADICRLLEFGQHNRTMARTNANEHSSRSHAIFIITLKQSTKNESLQRATRATVSRFHIVDLAGSERTSRTNNDAARVQEAKSINTSLMNLGRCLRVLRANQKLAKEGSTREPGQVPFRCSSLTRLLKDSLTSGRAVMIVNVSPVLRDADETIHALGSGYIAKQVQTKPRPKRTVLTDRTNLIHKRPRALGKPPQKPETSVNRTKLQPELSTSKRSTGKRGRTTPSSTERGQTLSSQRKDFIALKKEHDALQKLYDESAKEIRILRMELEECLLEREAEQKEADSEIDGLFKENTKLKECLIDAEANFRLAERDIREEVANEAESIIKELQEQYEKQLREQEHQNREMSAALRANEDRKRAEQVAKRLARASIAAFEGVTLNFPSNNHGLISETPGQISETECTEELEHDLDDDLEEDTDLLEDSDEDGGLGF</sequence>
<feature type="region of interest" description="Disordered" evidence="9">
    <location>
        <begin position="483"/>
        <end position="556"/>
    </location>
</feature>
<feature type="region of interest" description="Disordered" evidence="9">
    <location>
        <begin position="1"/>
        <end position="53"/>
    </location>
</feature>
<feature type="region of interest" description="Disordered" evidence="9">
    <location>
        <begin position="706"/>
        <end position="752"/>
    </location>
</feature>
<evidence type="ECO:0000256" key="2">
    <source>
        <dbReference type="ARBA" id="ARBA00022490"/>
    </source>
</evidence>
<evidence type="ECO:0000256" key="1">
    <source>
        <dbReference type="ARBA" id="ARBA00004496"/>
    </source>
</evidence>
<dbReference type="InterPro" id="IPR027417">
    <property type="entry name" value="P-loop_NTPase"/>
</dbReference>
<evidence type="ECO:0000256" key="4">
    <source>
        <dbReference type="ARBA" id="ARBA00022840"/>
    </source>
</evidence>
<comment type="subcellular location">
    <subcellularLocation>
        <location evidence="1">Cytoplasm</location>
    </subcellularLocation>
</comment>
<dbReference type="PANTHER" id="PTHR47969:SF15">
    <property type="entry name" value="CHROMOSOME-ASSOCIATED KINESIN KIF4A-RELATED"/>
    <property type="match status" value="1"/>
</dbReference>
<evidence type="ECO:0000259" key="10">
    <source>
        <dbReference type="PROSITE" id="PS50067"/>
    </source>
</evidence>
<dbReference type="GO" id="GO:0003777">
    <property type="term" value="F:microtubule motor activity"/>
    <property type="evidence" value="ECO:0007669"/>
    <property type="project" value="InterPro"/>
</dbReference>